<comment type="caution">
    <text evidence="2">The sequence shown here is derived from an EMBL/GenBank/DDBJ whole genome shotgun (WGS) entry which is preliminary data.</text>
</comment>
<keyword evidence="3" id="KW-1185">Reference proteome</keyword>
<name>A0A177HQA4_9ACTN</name>
<feature type="region of interest" description="Disordered" evidence="1">
    <location>
        <begin position="1"/>
        <end position="45"/>
    </location>
</feature>
<reference evidence="2 3" key="1">
    <citation type="submission" date="2015-12" db="EMBL/GenBank/DDBJ databases">
        <title>Genome sequence of Streptomyces sp. G25.</title>
        <authorList>
            <person name="Poehlein A."/>
            <person name="Roettig A."/>
            <person name="Hiessl S."/>
            <person name="Hauschild P."/>
            <person name="Schauer J."/>
            <person name="Madkour M.H."/>
            <person name="Al-Ansari A.M."/>
            <person name="Almakishah N.H."/>
            <person name="Steinbuechel A."/>
            <person name="Daniel R."/>
        </authorList>
    </citation>
    <scope>NUCLEOTIDE SEQUENCE [LARGE SCALE GENOMIC DNA]</scope>
    <source>
        <strain evidence="3">G25(2015)</strain>
    </source>
</reference>
<accession>A0A177HQA4</accession>
<dbReference type="Proteomes" id="UP000077381">
    <property type="component" value="Unassembled WGS sequence"/>
</dbReference>
<dbReference type="AlphaFoldDB" id="A0A177HQA4"/>
<dbReference type="EMBL" id="LOHS01000084">
    <property type="protein sequence ID" value="OAH13073.1"/>
    <property type="molecule type" value="Genomic_DNA"/>
</dbReference>
<evidence type="ECO:0000256" key="1">
    <source>
        <dbReference type="SAM" id="MobiDB-lite"/>
    </source>
</evidence>
<organism evidence="2 3">
    <name type="scientific">Streptomyces jeddahensis</name>
    <dbReference type="NCBI Taxonomy" id="1716141"/>
    <lineage>
        <taxon>Bacteria</taxon>
        <taxon>Bacillati</taxon>
        <taxon>Actinomycetota</taxon>
        <taxon>Actinomycetes</taxon>
        <taxon>Kitasatosporales</taxon>
        <taxon>Streptomycetaceae</taxon>
        <taxon>Streptomyces</taxon>
    </lineage>
</organism>
<evidence type="ECO:0000313" key="2">
    <source>
        <dbReference type="EMBL" id="OAH13073.1"/>
    </source>
</evidence>
<evidence type="ECO:0000313" key="3">
    <source>
        <dbReference type="Proteomes" id="UP000077381"/>
    </source>
</evidence>
<proteinExistence type="predicted"/>
<gene>
    <name evidence="2" type="ORF">STSP_37200</name>
</gene>
<protein>
    <submittedName>
        <fullName evidence="2">Uncharacterized protein</fullName>
    </submittedName>
</protein>
<dbReference type="RefSeq" id="WP_067278943.1">
    <property type="nucleotide sequence ID" value="NZ_LOHS01000084.1"/>
</dbReference>
<dbReference type="STRING" id="1716141.STSP_37200"/>
<dbReference type="PATRIC" id="fig|1716141.3.peg.3908"/>
<sequence>MSALRWLSRASGSGTYGVREGSDDALSDLTDTLPENEGDDMDVGGGEDAGCCVLDFAEDSDVTSLREMLRGYFE</sequence>